<evidence type="ECO:0000256" key="1">
    <source>
        <dbReference type="ARBA" id="ARBA00002523"/>
    </source>
</evidence>
<evidence type="ECO:0000259" key="9">
    <source>
        <dbReference type="Pfam" id="PF13206"/>
    </source>
</evidence>
<evidence type="ECO:0000256" key="2">
    <source>
        <dbReference type="ARBA" id="ARBA00004609"/>
    </source>
</evidence>
<evidence type="ECO:0000256" key="6">
    <source>
        <dbReference type="ARBA" id="ARBA00023136"/>
    </source>
</evidence>
<dbReference type="RefSeq" id="XP_067082148.1">
    <property type="nucleotide sequence ID" value="XM_067226047.1"/>
</dbReference>
<evidence type="ECO:0000256" key="3">
    <source>
        <dbReference type="ARBA" id="ARBA00022475"/>
    </source>
</evidence>
<evidence type="ECO:0000256" key="5">
    <source>
        <dbReference type="ARBA" id="ARBA00022729"/>
    </source>
</evidence>
<gene>
    <name evidence="10" type="ORF">TEOVI_000306700</name>
</gene>
<reference evidence="10" key="1">
    <citation type="submission" date="2016-09" db="EMBL/GenBank/DDBJ databases">
        <authorList>
            <person name="Hebert L."/>
            <person name="Moumen B."/>
        </authorList>
    </citation>
    <scope>NUCLEOTIDE SEQUENCE [LARGE SCALE GENOMIC DNA]</scope>
    <source>
        <strain evidence="10">OVI</strain>
    </source>
</reference>
<accession>A0A1G4IGZ1</accession>
<dbReference type="Proteomes" id="UP000195570">
    <property type="component" value="Unassembled WGS sequence"/>
</dbReference>
<dbReference type="InterPro" id="IPR025932">
    <property type="entry name" value="Trypano_VSG_B_N_dom"/>
</dbReference>
<evidence type="ECO:0000256" key="7">
    <source>
        <dbReference type="ARBA" id="ARBA00023180"/>
    </source>
</evidence>
<name>A0A1G4IGZ1_TRYEQ</name>
<evidence type="ECO:0000256" key="4">
    <source>
        <dbReference type="ARBA" id="ARBA00022622"/>
    </source>
</evidence>
<dbReference type="AlphaFoldDB" id="A0A1G4IGZ1"/>
<proteinExistence type="predicted"/>
<comment type="subcellular location">
    <subcellularLocation>
        <location evidence="2">Cell membrane</location>
        <topology evidence="2">Lipid-anchor</topology>
        <topology evidence="2">GPI-anchor</topology>
    </subcellularLocation>
</comment>
<evidence type="ECO:0000256" key="8">
    <source>
        <dbReference type="ARBA" id="ARBA00023288"/>
    </source>
</evidence>
<keyword evidence="4" id="KW-0336">GPI-anchor</keyword>
<dbReference type="VEuPathDB" id="TriTrypDB:TEOVI_000306700"/>
<dbReference type="GeneID" id="92377007"/>
<organism evidence="10 11">
    <name type="scientific">Trypanosoma equiperdum</name>
    <dbReference type="NCBI Taxonomy" id="5694"/>
    <lineage>
        <taxon>Eukaryota</taxon>
        <taxon>Discoba</taxon>
        <taxon>Euglenozoa</taxon>
        <taxon>Kinetoplastea</taxon>
        <taxon>Metakinetoplastina</taxon>
        <taxon>Trypanosomatida</taxon>
        <taxon>Trypanosomatidae</taxon>
        <taxon>Trypanosoma</taxon>
    </lineage>
</organism>
<keyword evidence="8" id="KW-0449">Lipoprotein</keyword>
<dbReference type="EMBL" id="CZPT02001634">
    <property type="protein sequence ID" value="SCU71486.1"/>
    <property type="molecule type" value="Genomic_DNA"/>
</dbReference>
<comment type="function">
    <text evidence="1">VSG forms a coat on the surface of the parasite. The trypanosome evades the immune response of the host by expressing a series of antigenically distinct VSGs from an estimated 1000 VSG genes.</text>
</comment>
<comment type="caution">
    <text evidence="10">The sequence shown here is derived from an EMBL/GenBank/DDBJ whole genome shotgun (WGS) entry which is preliminary data.</text>
</comment>
<keyword evidence="3" id="KW-1003">Cell membrane</keyword>
<dbReference type="GO" id="GO:0005886">
    <property type="term" value="C:plasma membrane"/>
    <property type="evidence" value="ECO:0007669"/>
    <property type="project" value="UniProtKB-SubCell"/>
</dbReference>
<keyword evidence="6" id="KW-0472">Membrane</keyword>
<keyword evidence="7" id="KW-0325">Glycoprotein</keyword>
<evidence type="ECO:0000313" key="10">
    <source>
        <dbReference type="EMBL" id="SCU71486.1"/>
    </source>
</evidence>
<sequence length="152" mass="15879">MRSAEGQAALTIAAITEYARRLAEQHATDIKPAIEGDKAHIDGFINKAVFGQDTAGKTDEDRCMTPTGSTRQDICKDDNATDSICTSLACVCSKHSGTMTIDICSAPTTTRNIAADAATPTTYTNAGDALITMCEAYNKGDLTPAAVRTAAG</sequence>
<evidence type="ECO:0000313" key="11">
    <source>
        <dbReference type="Proteomes" id="UP000195570"/>
    </source>
</evidence>
<dbReference type="GO" id="GO:0098552">
    <property type="term" value="C:side of membrane"/>
    <property type="evidence" value="ECO:0007669"/>
    <property type="project" value="UniProtKB-KW"/>
</dbReference>
<keyword evidence="5" id="KW-0732">Signal</keyword>
<dbReference type="SMR" id="A0A1G4IGZ1"/>
<protein>
    <submittedName>
        <fullName evidence="10">Trypanosomal VSG domain containing protein, putative</fullName>
    </submittedName>
</protein>
<dbReference type="Pfam" id="PF13206">
    <property type="entry name" value="VSG_B"/>
    <property type="match status" value="1"/>
</dbReference>
<feature type="domain" description="Trypanosome variant surface glycoprotein B-type N-terminal" evidence="9">
    <location>
        <begin position="4"/>
        <end position="151"/>
    </location>
</feature>
<keyword evidence="11" id="KW-1185">Reference proteome</keyword>